<dbReference type="AlphaFoldDB" id="A0A9P0BD07"/>
<evidence type="ECO:0000256" key="3">
    <source>
        <dbReference type="ARBA" id="ARBA00022989"/>
    </source>
</evidence>
<dbReference type="Gene3D" id="1.10.1450.10">
    <property type="entry name" value="Tetraspanin"/>
    <property type="match status" value="1"/>
</dbReference>
<protein>
    <recommendedName>
        <fullName evidence="8">Tetraspanin</fullName>
    </recommendedName>
</protein>
<dbReference type="Proteomes" id="UP001154078">
    <property type="component" value="Chromosome 7"/>
</dbReference>
<evidence type="ECO:0000313" key="7">
    <source>
        <dbReference type="Proteomes" id="UP001154078"/>
    </source>
</evidence>
<feature type="transmembrane region" description="Helical" evidence="5">
    <location>
        <begin position="55"/>
        <end position="78"/>
    </location>
</feature>
<comment type="subcellular location">
    <subcellularLocation>
        <location evidence="1">Membrane</location>
        <topology evidence="1">Multi-pass membrane protein</topology>
    </subcellularLocation>
</comment>
<feature type="transmembrane region" description="Helical" evidence="5">
    <location>
        <begin position="254"/>
        <end position="275"/>
    </location>
</feature>
<dbReference type="EMBL" id="OV121138">
    <property type="protein sequence ID" value="CAH0560768.1"/>
    <property type="molecule type" value="Genomic_DNA"/>
</dbReference>
<keyword evidence="2 5" id="KW-0812">Transmembrane</keyword>
<organism evidence="6 7">
    <name type="scientific">Brassicogethes aeneus</name>
    <name type="common">Rape pollen beetle</name>
    <name type="synonym">Meligethes aeneus</name>
    <dbReference type="NCBI Taxonomy" id="1431903"/>
    <lineage>
        <taxon>Eukaryota</taxon>
        <taxon>Metazoa</taxon>
        <taxon>Ecdysozoa</taxon>
        <taxon>Arthropoda</taxon>
        <taxon>Hexapoda</taxon>
        <taxon>Insecta</taxon>
        <taxon>Pterygota</taxon>
        <taxon>Neoptera</taxon>
        <taxon>Endopterygota</taxon>
        <taxon>Coleoptera</taxon>
        <taxon>Polyphaga</taxon>
        <taxon>Cucujiformia</taxon>
        <taxon>Nitidulidae</taxon>
        <taxon>Meligethinae</taxon>
        <taxon>Brassicogethes</taxon>
    </lineage>
</organism>
<dbReference type="Pfam" id="PF00335">
    <property type="entry name" value="Tetraspanin"/>
    <property type="match status" value="1"/>
</dbReference>
<dbReference type="InterPro" id="IPR018499">
    <property type="entry name" value="Tetraspanin/Peripherin"/>
</dbReference>
<dbReference type="InterPro" id="IPR008952">
    <property type="entry name" value="Tetraspanin_EC2_sf"/>
</dbReference>
<evidence type="ECO:0000313" key="6">
    <source>
        <dbReference type="EMBL" id="CAH0560768.1"/>
    </source>
</evidence>
<sequence length="278" mass="31894">MDLNKINLSLEAQGDNRLIKAHSSDSLEMPWDKIRSRPPLIVAQSQTGRQISPDSFFMCFLAFLQLQAGLGLLGVNIWTMIRKYPYTIMISFVIDNTYFSIPGACLCFFGFWIAVSTMNQRSSQFLSLLIVFICLSTILLVTSSYVGFLFKSKLEPKNETLLSEIKKTEFISSMGQSLVQYDKIKIHKFAWDVTQKRLECCGIFNASDWIILREKIPDSCCQMGNCTESNSYKNNCVPFVAHEIYWYKLFISSLNVMVVAIHILSLIIIGLVYYWRRS</sequence>
<evidence type="ECO:0000256" key="4">
    <source>
        <dbReference type="ARBA" id="ARBA00023136"/>
    </source>
</evidence>
<reference evidence="6" key="1">
    <citation type="submission" date="2021-12" db="EMBL/GenBank/DDBJ databases">
        <authorList>
            <person name="King R."/>
        </authorList>
    </citation>
    <scope>NUCLEOTIDE SEQUENCE</scope>
</reference>
<gene>
    <name evidence="6" type="ORF">MELIAE_LOCUS10471</name>
</gene>
<accession>A0A9P0BD07</accession>
<dbReference type="OrthoDB" id="6760972at2759"/>
<evidence type="ECO:0008006" key="8">
    <source>
        <dbReference type="Google" id="ProtNLM"/>
    </source>
</evidence>
<evidence type="ECO:0000256" key="1">
    <source>
        <dbReference type="ARBA" id="ARBA00004141"/>
    </source>
</evidence>
<dbReference type="SUPFAM" id="SSF48652">
    <property type="entry name" value="Tetraspanin"/>
    <property type="match status" value="1"/>
</dbReference>
<evidence type="ECO:0000256" key="2">
    <source>
        <dbReference type="ARBA" id="ARBA00022692"/>
    </source>
</evidence>
<proteinExistence type="predicted"/>
<dbReference type="GO" id="GO:0005886">
    <property type="term" value="C:plasma membrane"/>
    <property type="evidence" value="ECO:0007669"/>
    <property type="project" value="TreeGrafter"/>
</dbReference>
<dbReference type="PANTHER" id="PTHR19282">
    <property type="entry name" value="TETRASPANIN"/>
    <property type="match status" value="1"/>
</dbReference>
<name>A0A9P0BD07_BRAAE</name>
<feature type="transmembrane region" description="Helical" evidence="5">
    <location>
        <begin position="90"/>
        <end position="113"/>
    </location>
</feature>
<keyword evidence="4 5" id="KW-0472">Membrane</keyword>
<dbReference type="PANTHER" id="PTHR19282:SF562">
    <property type="entry name" value="AT12771P-RELATED"/>
    <property type="match status" value="1"/>
</dbReference>
<feature type="transmembrane region" description="Helical" evidence="5">
    <location>
        <begin position="125"/>
        <end position="150"/>
    </location>
</feature>
<keyword evidence="3 5" id="KW-1133">Transmembrane helix</keyword>
<dbReference type="CDD" id="cd03127">
    <property type="entry name" value="tetraspanin_LEL"/>
    <property type="match status" value="1"/>
</dbReference>
<evidence type="ECO:0000256" key="5">
    <source>
        <dbReference type="SAM" id="Phobius"/>
    </source>
</evidence>
<keyword evidence="7" id="KW-1185">Reference proteome</keyword>